<feature type="compositionally biased region" description="Polar residues" evidence="1">
    <location>
        <begin position="8"/>
        <end position="32"/>
    </location>
</feature>
<keyword evidence="3" id="KW-1185">Reference proteome</keyword>
<feature type="region of interest" description="Disordered" evidence="1">
    <location>
        <begin position="191"/>
        <end position="238"/>
    </location>
</feature>
<dbReference type="AlphaFoldDB" id="A0A9N8HQK7"/>
<dbReference type="OrthoDB" id="201024at2759"/>
<protein>
    <submittedName>
        <fullName evidence="2">Uncharacterized protein</fullName>
    </submittedName>
</protein>
<evidence type="ECO:0000256" key="1">
    <source>
        <dbReference type="SAM" id="MobiDB-lite"/>
    </source>
</evidence>
<gene>
    <name evidence="2" type="ORF">SEMRO_1298_G260600.1</name>
</gene>
<evidence type="ECO:0000313" key="2">
    <source>
        <dbReference type="EMBL" id="CAB9522401.1"/>
    </source>
</evidence>
<accession>A0A9N8HQK7</accession>
<dbReference type="EMBL" id="CAICTM010001296">
    <property type="protein sequence ID" value="CAB9522401.1"/>
    <property type="molecule type" value="Genomic_DNA"/>
</dbReference>
<name>A0A9N8HQK7_9STRA</name>
<feature type="region of interest" description="Disordered" evidence="1">
    <location>
        <begin position="1"/>
        <end position="56"/>
    </location>
</feature>
<evidence type="ECO:0000313" key="3">
    <source>
        <dbReference type="Proteomes" id="UP001153069"/>
    </source>
</evidence>
<proteinExistence type="predicted"/>
<sequence>MIKVPAAPSTNRMNCTTEEWPSLGTPQVNTPSEVADKGGDDWEMLSPSDSGQMGENGEEVVLSIPRPLKKGLTRKNSASAPDLRVLDGEEDYSLLDAQTHLSSSVVVVPSVAASSDAKNPWLNKNKVSFKDAILTPSKYVPSEKTKTTAAIPRAKNKVKSRYVVTPIKRCAKSTGDLLALAEQEMDEILGESDAQEYYQRKSHGAHGRTNGMKQRPDEAKRKDMIVQKKNMQRQQQGR</sequence>
<organism evidence="2 3">
    <name type="scientific">Seminavis robusta</name>
    <dbReference type="NCBI Taxonomy" id="568900"/>
    <lineage>
        <taxon>Eukaryota</taxon>
        <taxon>Sar</taxon>
        <taxon>Stramenopiles</taxon>
        <taxon>Ochrophyta</taxon>
        <taxon>Bacillariophyta</taxon>
        <taxon>Bacillariophyceae</taxon>
        <taxon>Bacillariophycidae</taxon>
        <taxon>Naviculales</taxon>
        <taxon>Naviculaceae</taxon>
        <taxon>Seminavis</taxon>
    </lineage>
</organism>
<comment type="caution">
    <text evidence="2">The sequence shown here is derived from an EMBL/GenBank/DDBJ whole genome shotgun (WGS) entry which is preliminary data.</text>
</comment>
<reference evidence="2" key="1">
    <citation type="submission" date="2020-06" db="EMBL/GenBank/DDBJ databases">
        <authorList>
            <consortium name="Plant Systems Biology data submission"/>
        </authorList>
    </citation>
    <scope>NUCLEOTIDE SEQUENCE</scope>
    <source>
        <strain evidence="2">D6</strain>
    </source>
</reference>
<feature type="compositionally biased region" description="Basic and acidic residues" evidence="1">
    <location>
        <begin position="214"/>
        <end position="226"/>
    </location>
</feature>
<dbReference type="Proteomes" id="UP001153069">
    <property type="component" value="Unassembled WGS sequence"/>
</dbReference>